<sequence>MSCSKDFRLFELVAEVEQPSAEAKGGEEGGPAATPRAAEEEPSEVGFSSEALPGAPRCCCKYVSTVERQKFIVRGTAVRGPRGVTGRRASGGYGGPDDFNGHMVSKTRSAE</sequence>
<dbReference type="EMBL" id="JROU02000253">
    <property type="protein sequence ID" value="OEH79889.1"/>
    <property type="molecule type" value="Genomic_DNA"/>
</dbReference>
<feature type="region of interest" description="Disordered" evidence="1">
    <location>
        <begin position="18"/>
        <end position="49"/>
    </location>
</feature>
<feature type="region of interest" description="Disordered" evidence="1">
    <location>
        <begin position="80"/>
        <end position="111"/>
    </location>
</feature>
<dbReference type="AlphaFoldDB" id="A0A1D3D8X1"/>
<reference evidence="2 3" key="1">
    <citation type="journal article" date="2016" name="BMC Genomics">
        <title>Comparative genomics reveals Cyclospora cayetanensis possesses coccidia-like metabolism and invasion components but unique surface antigens.</title>
        <authorList>
            <person name="Liu S."/>
            <person name="Wang L."/>
            <person name="Zheng H."/>
            <person name="Xu Z."/>
            <person name="Roellig D.M."/>
            <person name="Li N."/>
            <person name="Frace M.A."/>
            <person name="Tang K."/>
            <person name="Arrowood M.J."/>
            <person name="Moss D.M."/>
            <person name="Zhang L."/>
            <person name="Feng Y."/>
            <person name="Xiao L."/>
        </authorList>
    </citation>
    <scope>NUCLEOTIDE SEQUENCE [LARGE SCALE GENOMIC DNA]</scope>
    <source>
        <strain evidence="2 3">CHN_HEN01</strain>
    </source>
</reference>
<proteinExistence type="predicted"/>
<accession>A0A1D3D8X1</accession>
<dbReference type="InParanoid" id="A0A1D3D8X1"/>
<protein>
    <submittedName>
        <fullName evidence="2">Uncharacterized protein</fullName>
    </submittedName>
</protein>
<gene>
    <name evidence="2" type="ORF">cyc_08711</name>
</gene>
<comment type="caution">
    <text evidence="2">The sequence shown here is derived from an EMBL/GenBank/DDBJ whole genome shotgun (WGS) entry which is preliminary data.</text>
</comment>
<evidence type="ECO:0000313" key="2">
    <source>
        <dbReference type="EMBL" id="OEH79889.1"/>
    </source>
</evidence>
<dbReference type="Proteomes" id="UP000095192">
    <property type="component" value="Unassembled WGS sequence"/>
</dbReference>
<keyword evidence="3" id="KW-1185">Reference proteome</keyword>
<name>A0A1D3D8X1_9EIME</name>
<evidence type="ECO:0000313" key="3">
    <source>
        <dbReference type="Proteomes" id="UP000095192"/>
    </source>
</evidence>
<evidence type="ECO:0000256" key="1">
    <source>
        <dbReference type="SAM" id="MobiDB-lite"/>
    </source>
</evidence>
<dbReference type="VEuPathDB" id="ToxoDB:cyc_08711"/>
<organism evidence="2 3">
    <name type="scientific">Cyclospora cayetanensis</name>
    <dbReference type="NCBI Taxonomy" id="88456"/>
    <lineage>
        <taxon>Eukaryota</taxon>
        <taxon>Sar</taxon>
        <taxon>Alveolata</taxon>
        <taxon>Apicomplexa</taxon>
        <taxon>Conoidasida</taxon>
        <taxon>Coccidia</taxon>
        <taxon>Eucoccidiorida</taxon>
        <taxon>Eimeriorina</taxon>
        <taxon>Eimeriidae</taxon>
        <taxon>Cyclospora</taxon>
    </lineage>
</organism>